<evidence type="ECO:0000313" key="13">
    <source>
        <dbReference type="EMBL" id="CEP77429.1"/>
    </source>
</evidence>
<dbReference type="Pfam" id="PF20260">
    <property type="entry name" value="PUA_4"/>
    <property type="match status" value="1"/>
</dbReference>
<dbReference type="GO" id="GO:0070475">
    <property type="term" value="P:rRNA base methylation"/>
    <property type="evidence" value="ECO:0007669"/>
    <property type="project" value="TreeGrafter"/>
</dbReference>
<evidence type="ECO:0000256" key="3">
    <source>
        <dbReference type="ARBA" id="ARBA00022490"/>
    </source>
</evidence>
<dbReference type="AlphaFoldDB" id="A0A0C7P078"/>
<keyword evidence="7 10" id="KW-0949">S-adenosyl-L-methionine</keyword>
<evidence type="ECO:0000256" key="1">
    <source>
        <dbReference type="ARBA" id="ARBA00004496"/>
    </source>
</evidence>
<dbReference type="PANTHER" id="PTHR30027:SF3">
    <property type="entry name" value="16S RRNA (URACIL(1498)-N(3))-METHYLTRANSFERASE"/>
    <property type="match status" value="1"/>
</dbReference>
<comment type="subcellular location">
    <subcellularLocation>
        <location evidence="1 10">Cytoplasm</location>
    </subcellularLocation>
</comment>
<dbReference type="Pfam" id="PF04452">
    <property type="entry name" value="Methyltrans_RNA"/>
    <property type="match status" value="1"/>
</dbReference>
<evidence type="ECO:0000256" key="9">
    <source>
        <dbReference type="ARBA" id="ARBA00047944"/>
    </source>
</evidence>
<keyword evidence="6 10" id="KW-0808">Transferase</keyword>
<dbReference type="InterPro" id="IPR046887">
    <property type="entry name" value="RsmE_PUA-like"/>
</dbReference>
<name>A0A0C7P078_DEFTU</name>
<keyword evidence="14" id="KW-1185">Reference proteome</keyword>
<dbReference type="RefSeq" id="WP_045087052.1">
    <property type="nucleotide sequence ID" value="NZ_LN824141.1"/>
</dbReference>
<dbReference type="InterPro" id="IPR029028">
    <property type="entry name" value="Alpha/beta_knot_MTases"/>
</dbReference>
<dbReference type="InterPro" id="IPR046886">
    <property type="entry name" value="RsmE_MTase_dom"/>
</dbReference>
<keyword evidence="5 10" id="KW-0489">Methyltransferase</keyword>
<evidence type="ECO:0000313" key="14">
    <source>
        <dbReference type="Proteomes" id="UP000032809"/>
    </source>
</evidence>
<evidence type="ECO:0000259" key="11">
    <source>
        <dbReference type="Pfam" id="PF04452"/>
    </source>
</evidence>
<dbReference type="EMBL" id="LN824141">
    <property type="protein sequence ID" value="CEP77429.1"/>
    <property type="molecule type" value="Genomic_DNA"/>
</dbReference>
<dbReference type="InterPro" id="IPR029026">
    <property type="entry name" value="tRNA_m1G_MTases_N"/>
</dbReference>
<evidence type="ECO:0000256" key="8">
    <source>
        <dbReference type="ARBA" id="ARBA00025699"/>
    </source>
</evidence>
<dbReference type="Gene3D" id="3.40.1280.10">
    <property type="match status" value="1"/>
</dbReference>
<dbReference type="Proteomes" id="UP000032809">
    <property type="component" value="Chromosome I"/>
</dbReference>
<dbReference type="HOGENOM" id="CLU_067442_4_1_0"/>
<dbReference type="SUPFAM" id="SSF88697">
    <property type="entry name" value="PUA domain-like"/>
    <property type="match status" value="1"/>
</dbReference>
<dbReference type="GO" id="GO:0070042">
    <property type="term" value="F:rRNA (uridine-N3-)-methyltransferase activity"/>
    <property type="evidence" value="ECO:0007669"/>
    <property type="project" value="TreeGrafter"/>
</dbReference>
<dbReference type="OrthoDB" id="9815641at2"/>
<comment type="function">
    <text evidence="8 10">Specifically methylates the N3 position of the uracil ring of uridine 1498 (m3U1498) in 16S rRNA. Acts on the fully assembled 30S ribosomal subunit.</text>
</comment>
<reference evidence="14" key="1">
    <citation type="submission" date="2014-11" db="EMBL/GenBank/DDBJ databases">
        <authorList>
            <person name="Wibberg D."/>
        </authorList>
    </citation>
    <scope>NUCLEOTIDE SEQUENCE [LARGE SCALE GENOMIC DNA]</scope>
    <source>
        <strain evidence="14">L3</strain>
    </source>
</reference>
<dbReference type="KEGG" id="dtn:DTL3_0095"/>
<evidence type="ECO:0000256" key="5">
    <source>
        <dbReference type="ARBA" id="ARBA00022603"/>
    </source>
</evidence>
<keyword evidence="3 10" id="KW-0963">Cytoplasm</keyword>
<dbReference type="GO" id="GO:0005737">
    <property type="term" value="C:cytoplasm"/>
    <property type="evidence" value="ECO:0007669"/>
    <property type="project" value="UniProtKB-SubCell"/>
</dbReference>
<dbReference type="CDD" id="cd18084">
    <property type="entry name" value="RsmE-like"/>
    <property type="match status" value="1"/>
</dbReference>
<evidence type="ECO:0000259" key="12">
    <source>
        <dbReference type="Pfam" id="PF20260"/>
    </source>
</evidence>
<dbReference type="NCBIfam" id="TIGR00046">
    <property type="entry name" value="RsmE family RNA methyltransferase"/>
    <property type="match status" value="1"/>
</dbReference>
<dbReference type="PIRSF" id="PIRSF015601">
    <property type="entry name" value="MTase_slr0722"/>
    <property type="match status" value="1"/>
</dbReference>
<evidence type="ECO:0000256" key="7">
    <source>
        <dbReference type="ARBA" id="ARBA00022691"/>
    </source>
</evidence>
<evidence type="ECO:0000256" key="2">
    <source>
        <dbReference type="ARBA" id="ARBA00005528"/>
    </source>
</evidence>
<keyword evidence="4 10" id="KW-0698">rRNA processing</keyword>
<proteinExistence type="inferred from homology"/>
<feature type="domain" description="Ribosomal RNA small subunit methyltransferase E PUA-like" evidence="12">
    <location>
        <begin position="16"/>
        <end position="60"/>
    </location>
</feature>
<dbReference type="EC" id="2.1.1.193" evidence="10"/>
<accession>A0A0C7P078</accession>
<gene>
    <name evidence="13" type="ORF">DTL3_0095</name>
</gene>
<evidence type="ECO:0000256" key="10">
    <source>
        <dbReference type="PIRNR" id="PIRNR015601"/>
    </source>
</evidence>
<sequence length="233" mass="27357">MPNVFYGKKNNDKIFLDEKETSHLKVVRKIPGEEINVITGDGFVYTAIIDSIKKKETILSIKNKTSVMENFTPYLSIYFGMSKWDRTQILLEKLVELRVNEFNVYFGDKSEIKYINLEKFQRTIIEASKQTIYASIPIINMIKFEQIPQENTIVLDFVDNKRTFKDFIKYRDENQKINIVIGPDAGFSKQEKEFFFDNNYLIINLGKAILRFETAAIYAVSAINYEFNRLYQN</sequence>
<evidence type="ECO:0000256" key="4">
    <source>
        <dbReference type="ARBA" id="ARBA00022552"/>
    </source>
</evidence>
<dbReference type="InterPro" id="IPR006700">
    <property type="entry name" value="RsmE"/>
</dbReference>
<evidence type="ECO:0000256" key="6">
    <source>
        <dbReference type="ARBA" id="ARBA00022679"/>
    </source>
</evidence>
<comment type="similarity">
    <text evidence="2 10">Belongs to the RNA methyltransferase RsmE family.</text>
</comment>
<organism evidence="13 14">
    <name type="scientific">Defluviitoga tunisiensis</name>
    <dbReference type="NCBI Taxonomy" id="1006576"/>
    <lineage>
        <taxon>Bacteria</taxon>
        <taxon>Thermotogati</taxon>
        <taxon>Thermotogota</taxon>
        <taxon>Thermotogae</taxon>
        <taxon>Petrotogales</taxon>
        <taxon>Petrotogaceae</taxon>
        <taxon>Defluviitoga</taxon>
    </lineage>
</organism>
<dbReference type="STRING" id="1006576.DTL3_0095"/>
<dbReference type="InterPro" id="IPR015947">
    <property type="entry name" value="PUA-like_sf"/>
</dbReference>
<dbReference type="NCBIfam" id="NF008704">
    <property type="entry name" value="PRK11713.6-3"/>
    <property type="match status" value="1"/>
</dbReference>
<comment type="catalytic activity">
    <reaction evidence="9 10">
        <text>uridine(1498) in 16S rRNA + S-adenosyl-L-methionine = N(3)-methyluridine(1498) in 16S rRNA + S-adenosyl-L-homocysteine + H(+)</text>
        <dbReference type="Rhea" id="RHEA:42920"/>
        <dbReference type="Rhea" id="RHEA-COMP:10283"/>
        <dbReference type="Rhea" id="RHEA-COMP:10284"/>
        <dbReference type="ChEBI" id="CHEBI:15378"/>
        <dbReference type="ChEBI" id="CHEBI:57856"/>
        <dbReference type="ChEBI" id="CHEBI:59789"/>
        <dbReference type="ChEBI" id="CHEBI:65315"/>
        <dbReference type="ChEBI" id="CHEBI:74502"/>
        <dbReference type="EC" id="2.1.1.193"/>
    </reaction>
</comment>
<dbReference type="PANTHER" id="PTHR30027">
    <property type="entry name" value="RIBOSOMAL RNA SMALL SUBUNIT METHYLTRANSFERASE E"/>
    <property type="match status" value="1"/>
</dbReference>
<dbReference type="Gene3D" id="2.40.240.20">
    <property type="entry name" value="Hypothetical PUA domain-like, domain 1"/>
    <property type="match status" value="1"/>
</dbReference>
<dbReference type="SUPFAM" id="SSF75217">
    <property type="entry name" value="alpha/beta knot"/>
    <property type="match status" value="1"/>
</dbReference>
<feature type="domain" description="Ribosomal RNA small subunit methyltransferase E methyltransferase" evidence="11">
    <location>
        <begin position="75"/>
        <end position="223"/>
    </location>
</feature>
<protein>
    <recommendedName>
        <fullName evidence="10">Ribosomal RNA small subunit methyltransferase E</fullName>
        <ecNumber evidence="10">2.1.1.193</ecNumber>
    </recommendedName>
</protein>